<comment type="caution">
    <text evidence="2">The sequence shown here is derived from an EMBL/GenBank/DDBJ whole genome shotgun (WGS) entry which is preliminary data.</text>
</comment>
<dbReference type="Proteomes" id="UP000616885">
    <property type="component" value="Unassembled WGS sequence"/>
</dbReference>
<feature type="region of interest" description="Disordered" evidence="1">
    <location>
        <begin position="1"/>
        <end position="23"/>
    </location>
</feature>
<name>A0A8H7K8D8_BIOOC</name>
<dbReference type="EMBL" id="JADCTT010000013">
    <property type="protein sequence ID" value="KAF9745161.1"/>
    <property type="molecule type" value="Genomic_DNA"/>
</dbReference>
<sequence length="398" mass="44032">MQNTTSQPHARSSPSAPQSSRSAHHLILSHTSASKSMAFIKDLLHRVAGASSSSSHKGPATTPEFLAERQKWQETRTQDEILADFTKYLQNGTPSWGPAFNEKEIETLQKTFAAHAKSEKSWDQQSLESYLLTQIPEGNETLLKSSIPALWDLTVYFAHWPFNTAFSGPATSLTQPGLVRAVAFLSGRHHRLFKSWKNSDMEFNRKTDQPVLEYIFRALADAPPAGQQSGTSPDRDVLDILSVTQPALSESTQTLTREQLTPTATRLAPPPAPELSSVAIPTQKLVQLLDLSIAVLQQAAKFDTSSRPQSIKQDLEAAKVEIQKGDKVTFDTYSKLLDKGEWVEKNNNVDTIYDAIAVLFNTFTNPQSLKTGETVNWSSGKKEKLYLGSLRSLGLTHN</sequence>
<feature type="compositionally biased region" description="Low complexity" evidence="1">
    <location>
        <begin position="1"/>
        <end position="21"/>
    </location>
</feature>
<evidence type="ECO:0000313" key="2">
    <source>
        <dbReference type="EMBL" id="KAF9745161.1"/>
    </source>
</evidence>
<organism evidence="2 3">
    <name type="scientific">Bionectria ochroleuca</name>
    <name type="common">Gliocladium roseum</name>
    <dbReference type="NCBI Taxonomy" id="29856"/>
    <lineage>
        <taxon>Eukaryota</taxon>
        <taxon>Fungi</taxon>
        <taxon>Dikarya</taxon>
        <taxon>Ascomycota</taxon>
        <taxon>Pezizomycotina</taxon>
        <taxon>Sordariomycetes</taxon>
        <taxon>Hypocreomycetidae</taxon>
        <taxon>Hypocreales</taxon>
        <taxon>Bionectriaceae</taxon>
        <taxon>Clonostachys</taxon>
    </lineage>
</organism>
<reference evidence="2" key="1">
    <citation type="submission" date="2020-10" db="EMBL/GenBank/DDBJ databases">
        <title>High-Quality Genome Resource of Clonostachys rosea strain S41 by Oxford Nanopore Long-Read Sequencing.</title>
        <authorList>
            <person name="Wang H."/>
        </authorList>
    </citation>
    <scope>NUCLEOTIDE SEQUENCE</scope>
    <source>
        <strain evidence="2">S41</strain>
    </source>
</reference>
<evidence type="ECO:0000256" key="1">
    <source>
        <dbReference type="SAM" id="MobiDB-lite"/>
    </source>
</evidence>
<evidence type="ECO:0000313" key="3">
    <source>
        <dbReference type="Proteomes" id="UP000616885"/>
    </source>
</evidence>
<proteinExistence type="predicted"/>
<accession>A0A8H7K8D8</accession>
<gene>
    <name evidence="2" type="ORF">IM811_004783</name>
</gene>
<protein>
    <submittedName>
        <fullName evidence="2">Uncharacterized protein</fullName>
    </submittedName>
</protein>
<feature type="region of interest" description="Disordered" evidence="1">
    <location>
        <begin position="251"/>
        <end position="274"/>
    </location>
</feature>
<dbReference type="AlphaFoldDB" id="A0A8H7K8D8"/>